<gene>
    <name evidence="4" type="ORF">CR165_05940</name>
</gene>
<dbReference type="InterPro" id="IPR038917">
    <property type="entry name" value="Malonyl_CoA_deC"/>
</dbReference>
<keyword evidence="5" id="KW-1185">Reference proteome</keyword>
<reference evidence="5" key="1">
    <citation type="submission" date="2017-10" db="EMBL/GenBank/DDBJ databases">
        <authorList>
            <person name="Toshchakov S.V."/>
            <person name="Goeva M.A."/>
        </authorList>
    </citation>
    <scope>NUCLEOTIDE SEQUENCE [LARGE SCALE GENOMIC DNA]</scope>
    <source>
        <strain evidence="5">JR1/69-1-13</strain>
    </source>
</reference>
<organism evidence="4 5">
    <name type="scientific">Teichococcus aestuarii</name>
    <dbReference type="NCBI Taxonomy" id="568898"/>
    <lineage>
        <taxon>Bacteria</taxon>
        <taxon>Pseudomonadati</taxon>
        <taxon>Pseudomonadota</taxon>
        <taxon>Alphaproteobacteria</taxon>
        <taxon>Acetobacterales</taxon>
        <taxon>Roseomonadaceae</taxon>
        <taxon>Roseomonas</taxon>
    </lineage>
</organism>
<dbReference type="InterPro" id="IPR042303">
    <property type="entry name" value="Malonyl_CoA_deC_C_sf"/>
</dbReference>
<feature type="region of interest" description="Disordered" evidence="1">
    <location>
        <begin position="475"/>
        <end position="512"/>
    </location>
</feature>
<feature type="compositionally biased region" description="Pro residues" evidence="1">
    <location>
        <begin position="499"/>
        <end position="512"/>
    </location>
</feature>
<accession>A0A2U1V6F3</accession>
<dbReference type="GO" id="GO:0050080">
    <property type="term" value="F:malonyl-CoA decarboxylase activity"/>
    <property type="evidence" value="ECO:0007669"/>
    <property type="project" value="InterPro"/>
</dbReference>
<dbReference type="GO" id="GO:0006633">
    <property type="term" value="P:fatty acid biosynthetic process"/>
    <property type="evidence" value="ECO:0007669"/>
    <property type="project" value="InterPro"/>
</dbReference>
<sequence length="512" mass="55680">MALSITLGARTWIERLWSGIADRGRPYADVPGAATPPLDRARLLAMALLSERGEASGAAVARELLQVLGTLEAGDRAAFRHFLAGNFLPDQESLRAAAEAYLAEPSAERAMALFECAEPPRQELLRRMNMAPGGTAALVALRTELLAGLKREPALKPLDSDLRHLFTSWFNRGFLELRRIDWDTPAAILEKLIRYEAVHEIQGWEDLRRRLAPDRRCFGFFHRALPGEPLIFVEVALVKGLAGAIQPLLALSRDPAPQPPAGFDTAIFYSISNCQEGLRGISFGNFLIKQVVEELKADLPGLKHFSTLSPVPGFRRWLKRRLDRDGQALTPEERGALAALLPPAQEESVAEAGPLSTAALLEQVAEGEWWRDPAREAALRGPLMRLAAEYLTRPNTGMGNIDPVARFHLGNGARLERINWLGNTAPRGLEESHGVMVNYLYDPDSIEANHEAFTRSGTVARSAAVEAMLAQPRLPAPATGGARARLPRLLGGSGGAPEPAAPAPPPRENAAS</sequence>
<dbReference type="AlphaFoldDB" id="A0A2U1V6F3"/>
<comment type="caution">
    <text evidence="4">The sequence shown here is derived from an EMBL/GenBank/DDBJ whole genome shotgun (WGS) entry which is preliminary data.</text>
</comment>
<dbReference type="InterPro" id="IPR038351">
    <property type="entry name" value="MCD_N_sf"/>
</dbReference>
<name>A0A2U1V6F3_9PROT</name>
<proteinExistence type="predicted"/>
<feature type="domain" description="Malonyl-CoA decarboxylase N-terminal" evidence="3">
    <location>
        <begin position="87"/>
        <end position="170"/>
    </location>
</feature>
<feature type="domain" description="Malonyl-CoA decarboxylase C-terminal" evidence="2">
    <location>
        <begin position="173"/>
        <end position="442"/>
    </location>
</feature>
<dbReference type="PANTHER" id="PTHR28641:SF1">
    <property type="entry name" value="MALONYL-COA DECARBOXYLASE, MITOCHONDRIAL"/>
    <property type="match status" value="1"/>
</dbReference>
<dbReference type="OrthoDB" id="5292736at2"/>
<dbReference type="EMBL" id="PDOA01000003">
    <property type="protein sequence ID" value="PWC29490.1"/>
    <property type="molecule type" value="Genomic_DNA"/>
</dbReference>
<dbReference type="PANTHER" id="PTHR28641">
    <property type="match status" value="1"/>
</dbReference>
<dbReference type="InterPro" id="IPR035372">
    <property type="entry name" value="MCD_N"/>
</dbReference>
<dbReference type="Gene3D" id="1.20.140.90">
    <property type="entry name" value="Malonyl-CoA decarboxylase, oligemerization domain"/>
    <property type="match status" value="1"/>
</dbReference>
<dbReference type="Pfam" id="PF17408">
    <property type="entry name" value="MCD_N"/>
    <property type="match status" value="1"/>
</dbReference>
<evidence type="ECO:0000259" key="3">
    <source>
        <dbReference type="Pfam" id="PF17408"/>
    </source>
</evidence>
<dbReference type="Pfam" id="PF05292">
    <property type="entry name" value="MCD"/>
    <property type="match status" value="1"/>
</dbReference>
<evidence type="ECO:0000313" key="4">
    <source>
        <dbReference type="EMBL" id="PWC29490.1"/>
    </source>
</evidence>
<dbReference type="Gene3D" id="3.40.630.150">
    <property type="entry name" value="Malonyl-CoA decarboxylase, catalytic domain"/>
    <property type="match status" value="1"/>
</dbReference>
<dbReference type="RefSeq" id="WP_109516065.1">
    <property type="nucleotide sequence ID" value="NZ_PDOA01000003.1"/>
</dbReference>
<dbReference type="Proteomes" id="UP000245048">
    <property type="component" value="Unassembled WGS sequence"/>
</dbReference>
<evidence type="ECO:0000259" key="2">
    <source>
        <dbReference type="Pfam" id="PF05292"/>
    </source>
</evidence>
<dbReference type="InterPro" id="IPR007956">
    <property type="entry name" value="Malonyl_CoA_deC_C"/>
</dbReference>
<protein>
    <submittedName>
        <fullName evidence="4">Malonyl-CoA decarboxylase</fullName>
    </submittedName>
</protein>
<evidence type="ECO:0000256" key="1">
    <source>
        <dbReference type="SAM" id="MobiDB-lite"/>
    </source>
</evidence>
<evidence type="ECO:0000313" key="5">
    <source>
        <dbReference type="Proteomes" id="UP000245048"/>
    </source>
</evidence>